<proteinExistence type="predicted"/>
<gene>
    <name evidence="2" type="ORF">IF202_04820</name>
</gene>
<dbReference type="InterPro" id="IPR009506">
    <property type="entry name" value="YjiS-like"/>
</dbReference>
<evidence type="ECO:0000313" key="3">
    <source>
        <dbReference type="Proteomes" id="UP000604161"/>
    </source>
</evidence>
<sequence>MWKQHLKRIVHNWRTRSRLNSLSDAQMKDLGLTSSDIYNETNKALWK</sequence>
<keyword evidence="3" id="KW-1185">Reference proteome</keyword>
<organism evidence="2 3">
    <name type="scientific">Marinomonas colpomeniae</name>
    <dbReference type="NCBI Taxonomy" id="2774408"/>
    <lineage>
        <taxon>Bacteria</taxon>
        <taxon>Pseudomonadati</taxon>
        <taxon>Pseudomonadota</taxon>
        <taxon>Gammaproteobacteria</taxon>
        <taxon>Oceanospirillales</taxon>
        <taxon>Oceanospirillaceae</taxon>
        <taxon>Marinomonas</taxon>
    </lineage>
</organism>
<dbReference type="Proteomes" id="UP000604161">
    <property type="component" value="Unassembled WGS sequence"/>
</dbReference>
<reference evidence="2 3" key="1">
    <citation type="submission" date="2020-09" db="EMBL/GenBank/DDBJ databases">
        <title>Marinomonas sp. nov., isolated from the cysticercosis algae of Qingdao, China.</title>
        <authorList>
            <person name="Sun X."/>
        </authorList>
    </citation>
    <scope>NUCLEOTIDE SEQUENCE [LARGE SCALE GENOMIC DNA]</scope>
    <source>
        <strain evidence="2 3">SM2066</strain>
    </source>
</reference>
<evidence type="ECO:0000313" key="2">
    <source>
        <dbReference type="EMBL" id="MBD5770367.1"/>
    </source>
</evidence>
<accession>A0ABR8NWD5</accession>
<feature type="domain" description="YjiS-like" evidence="1">
    <location>
        <begin position="4"/>
        <end position="38"/>
    </location>
</feature>
<protein>
    <submittedName>
        <fullName evidence="2">DUF1127 domain-containing protein</fullName>
    </submittedName>
</protein>
<evidence type="ECO:0000259" key="1">
    <source>
        <dbReference type="Pfam" id="PF06568"/>
    </source>
</evidence>
<dbReference type="EMBL" id="JACYFC010000001">
    <property type="protein sequence ID" value="MBD5770367.1"/>
    <property type="molecule type" value="Genomic_DNA"/>
</dbReference>
<name>A0ABR8NWD5_9GAMM</name>
<comment type="caution">
    <text evidence="2">The sequence shown here is derived from an EMBL/GenBank/DDBJ whole genome shotgun (WGS) entry which is preliminary data.</text>
</comment>
<dbReference type="Pfam" id="PF06568">
    <property type="entry name" value="YjiS-like"/>
    <property type="match status" value="1"/>
</dbReference>